<feature type="transmembrane region" description="Helical" evidence="2">
    <location>
        <begin position="29"/>
        <end position="50"/>
    </location>
</feature>
<keyword evidence="2" id="KW-0472">Membrane</keyword>
<dbReference type="Proteomes" id="UP000001741">
    <property type="component" value="Chromosome"/>
</dbReference>
<protein>
    <submittedName>
        <fullName evidence="3">Uncharacterized protein</fullName>
    </submittedName>
</protein>
<name>B0VMI3_ACIBS</name>
<keyword evidence="2" id="KW-0812">Transmembrane</keyword>
<gene>
    <name evidence="3" type="ordered locus">ABSDF3328</name>
</gene>
<reference evidence="3 4" key="1">
    <citation type="journal article" date="2008" name="PLoS ONE">
        <title>Comparative analysis of Acinetobacters: three genomes for three lifestyles.</title>
        <authorList>
            <person name="Vallenet D."/>
            <person name="Nordmann P."/>
            <person name="Barbe V."/>
            <person name="Poirel L."/>
            <person name="Mangenot S."/>
            <person name="Bataille E."/>
            <person name="Dossat C."/>
            <person name="Gas S."/>
            <person name="Kreimeyer A."/>
            <person name="Lenoble P."/>
            <person name="Oztas S."/>
            <person name="Poulain J."/>
            <person name="Segurens B."/>
            <person name="Robert C."/>
            <person name="Abergel C."/>
            <person name="Claverie J.M."/>
            <person name="Raoult D."/>
            <person name="Medigue C."/>
            <person name="Weissenbach J."/>
            <person name="Cruveiller S."/>
        </authorList>
    </citation>
    <scope>NUCLEOTIDE SEQUENCE [LARGE SCALE GENOMIC DNA]</scope>
    <source>
        <strain evidence="3 4">SDF</strain>
    </source>
</reference>
<evidence type="ECO:0000313" key="3">
    <source>
        <dbReference type="EMBL" id="CAP02597.1"/>
    </source>
</evidence>
<feature type="coiled-coil region" evidence="1">
    <location>
        <begin position="55"/>
        <end position="120"/>
    </location>
</feature>
<evidence type="ECO:0000313" key="4">
    <source>
        <dbReference type="Proteomes" id="UP000001741"/>
    </source>
</evidence>
<keyword evidence="1" id="KW-0175">Coiled coil</keyword>
<organism evidence="3 4">
    <name type="scientific">Acinetobacter baumannii (strain SDF)</name>
    <dbReference type="NCBI Taxonomy" id="509170"/>
    <lineage>
        <taxon>Bacteria</taxon>
        <taxon>Pseudomonadati</taxon>
        <taxon>Pseudomonadota</taxon>
        <taxon>Gammaproteobacteria</taxon>
        <taxon>Moraxellales</taxon>
        <taxon>Moraxellaceae</taxon>
        <taxon>Acinetobacter</taxon>
        <taxon>Acinetobacter calcoaceticus/baumannii complex</taxon>
    </lineage>
</organism>
<dbReference type="AlphaFoldDB" id="B0VMI3"/>
<accession>B0VMI3</accession>
<sequence>MLKYFFIFIRDFMESLKIFLEIIQRKGTLQLLFSMLVAVLVSGYFSYTYIKKPDMDKLESDVKDLKNQLEVKQADSINLKSKGEDLRRSGEDIKKLNKEIEILEEDKNKLLQEIEGYKIEIKEKDVIINDRDKTILELRSCQNDPVLTKLIAERDDILNKKGGYTVRNYNSSGQYKEDIEERNRQETLKSLNEQINLARQSSNCINLN</sequence>
<dbReference type="BioCyc" id="ABAU509170:GCL9-2757-MONOMER"/>
<evidence type="ECO:0000256" key="2">
    <source>
        <dbReference type="SAM" id="Phobius"/>
    </source>
</evidence>
<dbReference type="EMBL" id="CU468230">
    <property type="protein sequence ID" value="CAP02597.1"/>
    <property type="molecule type" value="Genomic_DNA"/>
</dbReference>
<keyword evidence="2" id="KW-1133">Transmembrane helix</keyword>
<dbReference type="HOGENOM" id="CLU_1318624_0_0_6"/>
<proteinExistence type="predicted"/>
<evidence type="ECO:0000256" key="1">
    <source>
        <dbReference type="SAM" id="Coils"/>
    </source>
</evidence>
<dbReference type="KEGG" id="abm:ABSDF3328"/>